<accession>I5C625</accession>
<keyword evidence="1" id="KW-1133">Transmembrane helix</keyword>
<organism evidence="2 3">
    <name type="scientific">Nitritalea halalkaliphila LW7</name>
    <dbReference type="NCBI Taxonomy" id="1189621"/>
    <lineage>
        <taxon>Bacteria</taxon>
        <taxon>Pseudomonadati</taxon>
        <taxon>Bacteroidota</taxon>
        <taxon>Cytophagia</taxon>
        <taxon>Cytophagales</taxon>
        <taxon>Cyclobacteriaceae</taxon>
        <taxon>Nitritalea</taxon>
    </lineage>
</organism>
<evidence type="ECO:0000256" key="1">
    <source>
        <dbReference type="SAM" id="Phobius"/>
    </source>
</evidence>
<keyword evidence="1" id="KW-0472">Membrane</keyword>
<dbReference type="Proteomes" id="UP000005551">
    <property type="component" value="Unassembled WGS sequence"/>
</dbReference>
<feature type="transmembrane region" description="Helical" evidence="1">
    <location>
        <begin position="113"/>
        <end position="133"/>
    </location>
</feature>
<feature type="transmembrane region" description="Helical" evidence="1">
    <location>
        <begin position="63"/>
        <end position="82"/>
    </location>
</feature>
<keyword evidence="1" id="KW-0812">Transmembrane</keyword>
<gene>
    <name evidence="2" type="ORF">A3SI_06809</name>
</gene>
<comment type="caution">
    <text evidence="2">The sequence shown here is derived from an EMBL/GenBank/DDBJ whole genome shotgun (WGS) entry which is preliminary data.</text>
</comment>
<evidence type="ECO:0000313" key="3">
    <source>
        <dbReference type="Proteomes" id="UP000005551"/>
    </source>
</evidence>
<dbReference type="STRING" id="1189621.A3SI_06809"/>
<feature type="transmembrane region" description="Helical" evidence="1">
    <location>
        <begin position="12"/>
        <end position="27"/>
    </location>
</feature>
<dbReference type="AlphaFoldDB" id="I5C625"/>
<name>I5C625_9BACT</name>
<protein>
    <submittedName>
        <fullName evidence="2">Uncharacterized protein</fullName>
    </submittedName>
</protein>
<sequence>MSDHYMRFFMKKPYPGLFIYLFFVFYFKNKKISTLNPRLVYYLSFILLYLAFANFLSNLPSGSRYLVISYFLIFPLILYVVTNVEYDKWIYRVNLLTSPLLLFFFLVRVREGFYFVSSTTIFGNPIVALFTMGDNVPLDVLIK</sequence>
<feature type="transmembrane region" description="Helical" evidence="1">
    <location>
        <begin position="89"/>
        <end position="107"/>
    </location>
</feature>
<reference evidence="2 3" key="1">
    <citation type="submission" date="2012-05" db="EMBL/GenBank/DDBJ databases">
        <title>Genome sequence of Nitritalea halalkaliphila LW7.</title>
        <authorList>
            <person name="Jangir P.K."/>
            <person name="Singh A."/>
            <person name="Shivaji S."/>
            <person name="Sharma R."/>
        </authorList>
    </citation>
    <scope>NUCLEOTIDE SEQUENCE [LARGE SCALE GENOMIC DNA]</scope>
    <source>
        <strain evidence="2 3">LW7</strain>
    </source>
</reference>
<proteinExistence type="predicted"/>
<feature type="transmembrane region" description="Helical" evidence="1">
    <location>
        <begin position="39"/>
        <end position="57"/>
    </location>
</feature>
<dbReference type="EMBL" id="AJYA01000015">
    <property type="protein sequence ID" value="EIM77277.1"/>
    <property type="molecule type" value="Genomic_DNA"/>
</dbReference>
<keyword evidence="3" id="KW-1185">Reference proteome</keyword>
<evidence type="ECO:0000313" key="2">
    <source>
        <dbReference type="EMBL" id="EIM77277.1"/>
    </source>
</evidence>